<feature type="transmembrane region" description="Helical" evidence="2">
    <location>
        <begin position="278"/>
        <end position="298"/>
    </location>
</feature>
<name>F8NZJ3_SERL9</name>
<evidence type="ECO:0000256" key="2">
    <source>
        <dbReference type="SAM" id="Phobius"/>
    </source>
</evidence>
<keyword evidence="2" id="KW-1133">Transmembrane helix</keyword>
<dbReference type="OrthoDB" id="3261666at2759"/>
<evidence type="ECO:0000256" key="1">
    <source>
        <dbReference type="SAM" id="MobiDB-lite"/>
    </source>
</evidence>
<proteinExistence type="predicted"/>
<dbReference type="RefSeq" id="XP_007319775.1">
    <property type="nucleotide sequence ID" value="XM_007319713.1"/>
</dbReference>
<keyword evidence="2" id="KW-0472">Membrane</keyword>
<feature type="compositionally biased region" description="Low complexity" evidence="1">
    <location>
        <begin position="314"/>
        <end position="333"/>
    </location>
</feature>
<keyword evidence="2" id="KW-0812">Transmembrane</keyword>
<dbReference type="GeneID" id="18819789"/>
<feature type="region of interest" description="Disordered" evidence="1">
    <location>
        <begin position="1"/>
        <end position="60"/>
    </location>
</feature>
<organism>
    <name type="scientific">Serpula lacrymans var. lacrymans (strain S7.9)</name>
    <name type="common">Dry rot fungus</name>
    <dbReference type="NCBI Taxonomy" id="578457"/>
    <lineage>
        <taxon>Eukaryota</taxon>
        <taxon>Fungi</taxon>
        <taxon>Dikarya</taxon>
        <taxon>Basidiomycota</taxon>
        <taxon>Agaricomycotina</taxon>
        <taxon>Agaricomycetes</taxon>
        <taxon>Agaricomycetidae</taxon>
        <taxon>Boletales</taxon>
        <taxon>Coniophorineae</taxon>
        <taxon>Serpulaceae</taxon>
        <taxon>Serpula</taxon>
    </lineage>
</organism>
<accession>F8NZJ3</accession>
<evidence type="ECO:0000313" key="3">
    <source>
        <dbReference type="EMBL" id="EGO24013.1"/>
    </source>
</evidence>
<dbReference type="Proteomes" id="UP000008064">
    <property type="component" value="Unassembled WGS sequence"/>
</dbReference>
<gene>
    <name evidence="3" type="ORF">SERLADRAFT_470628</name>
</gene>
<reference evidence="3" key="1">
    <citation type="submission" date="2011-04" db="EMBL/GenBank/DDBJ databases">
        <title>Evolution of plant cell wall degrading machinery underlies the functional diversity of forest fungi.</title>
        <authorList>
            <consortium name="US DOE Joint Genome Institute (JGI-PGF)"/>
            <person name="Eastwood D.C."/>
            <person name="Floudas D."/>
            <person name="Binder M."/>
            <person name="Majcherczyk A."/>
            <person name="Schneider P."/>
            <person name="Aerts A."/>
            <person name="Asiegbu F.O."/>
            <person name="Baker S.E."/>
            <person name="Barry K."/>
            <person name="Bendiksby M."/>
            <person name="Blumentritt M."/>
            <person name="Coutinho P.M."/>
            <person name="Cullen D."/>
            <person name="Cullen D."/>
            <person name="Gathman A."/>
            <person name="Goodell B."/>
            <person name="Henrissat B."/>
            <person name="Ihrmark K."/>
            <person name="Kauserud H."/>
            <person name="Kohler A."/>
            <person name="LaButti K."/>
            <person name="Lapidus A."/>
            <person name="Lavin J.L."/>
            <person name="Lee Y.-H."/>
            <person name="Lindquist E."/>
            <person name="Lilly W."/>
            <person name="Lucas S."/>
            <person name="Morin E."/>
            <person name="Murat C."/>
            <person name="Oguiza J.A."/>
            <person name="Park J."/>
            <person name="Pisabarro A.G."/>
            <person name="Riley R."/>
            <person name="Rosling A."/>
            <person name="Salamov A."/>
            <person name="Schmidt O."/>
            <person name="Schmutz J."/>
            <person name="Skrede I."/>
            <person name="Stenlid J."/>
            <person name="Wiebenga A."/>
            <person name="Xie X."/>
            <person name="Kues U."/>
            <person name="Hibbett D.S."/>
            <person name="Hoffmeister D."/>
            <person name="Hogberg N."/>
            <person name="Martin F."/>
            <person name="Grigoriev I.V."/>
            <person name="Watkinson S.C."/>
        </authorList>
    </citation>
    <scope>NUCLEOTIDE SEQUENCE</scope>
    <source>
        <strain evidence="3">S7.9</strain>
    </source>
</reference>
<feature type="region of interest" description="Disordered" evidence="1">
    <location>
        <begin position="309"/>
        <end position="334"/>
    </location>
</feature>
<sequence>MAAQIPRNVPLAGKPPFATDDPDSLFDQPPQQQRRIRQPAEPNPNNRSSAYNMYDQYLNGDDNRQSGLDYLGLNKLGMMADHDNDYEDANPFNSKHDKHAALAAATHPKQPAPIPLAAPRPGYPAPIAALNLSRPSPAATPEGRMPAHPQMSQVSPALRGDDLFADSPRLPPPAYSASSNLASVPNTPHPLQPPMTPITPVFARPSKSPAPRDVKFAPGGVIRGNSEDVLIPKRGERGDDFWRRFSMVAKEENQKPTSQKQSPWLRKTQNGTTRLSRWVWFIAVVLLLCIAAGVAIGWRISHNTPPNQAPKAFGGSANESAPGSSAAGPTSSALHVSPTYTVERRAVFDAVPTGTFFPKQLPGTSNSSARLSRKHIKRHIHH</sequence>
<protein>
    <submittedName>
        <fullName evidence="3">Uncharacterized protein</fullName>
    </submittedName>
</protein>
<dbReference type="EMBL" id="GL945435">
    <property type="protein sequence ID" value="EGO24013.1"/>
    <property type="molecule type" value="Genomic_DNA"/>
</dbReference>
<feature type="region of interest" description="Disordered" evidence="1">
    <location>
        <begin position="359"/>
        <end position="382"/>
    </location>
</feature>
<dbReference type="AlphaFoldDB" id="F8NZJ3"/>
<feature type="compositionally biased region" description="Basic residues" evidence="1">
    <location>
        <begin position="371"/>
        <end position="382"/>
    </location>
</feature>
<feature type="region of interest" description="Disordered" evidence="1">
    <location>
        <begin position="133"/>
        <end position="152"/>
    </location>
</feature>
<dbReference type="KEGG" id="sla:SERLADRAFT_470628"/>
<dbReference type="HOGENOM" id="CLU_025949_0_0_1"/>